<protein>
    <submittedName>
        <fullName evidence="1">Uncharacterized protein</fullName>
    </submittedName>
</protein>
<sequence>MTIQRRPLRIFLQATPRTRSNLLIQLLSTHPSIAEHQYPFSNAYHFGPERQFSRDIDVGETGDMEDFSGETYKHAFGKFNDLLQKIESEQKIALIKEHIFYMMHAEKTYECLGQAVSSSRTKPTVDDAPSTNLTFLPDNFLLTFTPVFIIRHPARAFPSSLRAHSRSTGGNVFDTDFPANATFKFSRILLDWYTARSPSKLPVVIDGDKLVDDTKRQMKRLCERLGIDEERIRYNWDSKEDHGYGKVWDAYYEEIQNSTGVVRTKETMGAPVLEEEMKKWEKEWDEGVAIKLKEFVESAMDDYEYLLKQSI</sequence>
<dbReference type="OrthoDB" id="3650366at2759"/>
<keyword evidence="2" id="KW-1185">Reference proteome</keyword>
<dbReference type="Gene3D" id="3.40.50.300">
    <property type="entry name" value="P-loop containing nucleotide triphosphate hydrolases"/>
    <property type="match status" value="1"/>
</dbReference>
<reference evidence="1" key="1">
    <citation type="journal article" date="2021" name="Genome Biol. Evol.">
        <title>The assembled and annotated genome of the fairy-ring fungus Marasmius oreades.</title>
        <authorList>
            <person name="Hiltunen M."/>
            <person name="Ament-Velasquez S.L."/>
            <person name="Johannesson H."/>
        </authorList>
    </citation>
    <scope>NUCLEOTIDE SEQUENCE</scope>
    <source>
        <strain evidence="1">03SP1</strain>
    </source>
</reference>
<dbReference type="InterPro" id="IPR027417">
    <property type="entry name" value="P-loop_NTPase"/>
</dbReference>
<proteinExistence type="predicted"/>
<name>A0A9P7RLK9_9AGAR</name>
<accession>A0A9P7RLK9</accession>
<dbReference type="KEGG" id="more:E1B28_003474"/>
<dbReference type="Proteomes" id="UP001049176">
    <property type="component" value="Chromosome 11"/>
</dbReference>
<dbReference type="EMBL" id="CM032191">
    <property type="protein sequence ID" value="KAG7085946.1"/>
    <property type="molecule type" value="Genomic_DNA"/>
</dbReference>
<evidence type="ECO:0000313" key="1">
    <source>
        <dbReference type="EMBL" id="KAG7085946.1"/>
    </source>
</evidence>
<dbReference type="SUPFAM" id="SSF52540">
    <property type="entry name" value="P-loop containing nucleoside triphosphate hydrolases"/>
    <property type="match status" value="1"/>
</dbReference>
<dbReference type="PANTHER" id="PTHR48312">
    <property type="match status" value="1"/>
</dbReference>
<dbReference type="Pfam" id="PF13469">
    <property type="entry name" value="Sulfotransfer_3"/>
    <property type="match status" value="1"/>
</dbReference>
<evidence type="ECO:0000313" key="2">
    <source>
        <dbReference type="Proteomes" id="UP001049176"/>
    </source>
</evidence>
<dbReference type="RefSeq" id="XP_043002417.1">
    <property type="nucleotide sequence ID" value="XM_043160460.1"/>
</dbReference>
<dbReference type="PANTHER" id="PTHR48312:SF1">
    <property type="entry name" value="SULFOTRANSFERASE"/>
    <property type="match status" value="1"/>
</dbReference>
<dbReference type="AlphaFoldDB" id="A0A9P7RLK9"/>
<comment type="caution">
    <text evidence="1">The sequence shown here is derived from an EMBL/GenBank/DDBJ whole genome shotgun (WGS) entry which is preliminary data.</text>
</comment>
<organism evidence="1 2">
    <name type="scientific">Marasmius oreades</name>
    <name type="common">fairy-ring Marasmius</name>
    <dbReference type="NCBI Taxonomy" id="181124"/>
    <lineage>
        <taxon>Eukaryota</taxon>
        <taxon>Fungi</taxon>
        <taxon>Dikarya</taxon>
        <taxon>Basidiomycota</taxon>
        <taxon>Agaricomycotina</taxon>
        <taxon>Agaricomycetes</taxon>
        <taxon>Agaricomycetidae</taxon>
        <taxon>Agaricales</taxon>
        <taxon>Marasmiineae</taxon>
        <taxon>Marasmiaceae</taxon>
        <taxon>Marasmius</taxon>
    </lineage>
</organism>
<dbReference type="GeneID" id="66072550"/>
<gene>
    <name evidence="1" type="ORF">E1B28_003474</name>
</gene>